<dbReference type="GO" id="GO:0033554">
    <property type="term" value="P:cellular response to stress"/>
    <property type="evidence" value="ECO:0007669"/>
    <property type="project" value="UniProtKB-ARBA"/>
</dbReference>
<dbReference type="InterPro" id="IPR050561">
    <property type="entry name" value="PTP"/>
</dbReference>
<keyword evidence="5" id="KW-0963">Cytoplasm</keyword>
<comment type="caution">
    <text evidence="15">The sequence shown here is derived from an EMBL/GenBank/DDBJ whole genome shotgun (WGS) entry which is preliminary data.</text>
</comment>
<evidence type="ECO:0000256" key="4">
    <source>
        <dbReference type="ARBA" id="ARBA00013064"/>
    </source>
</evidence>
<evidence type="ECO:0000259" key="14">
    <source>
        <dbReference type="PROSITE" id="PS50056"/>
    </source>
</evidence>
<evidence type="ECO:0000256" key="10">
    <source>
        <dbReference type="ARBA" id="ARBA00023242"/>
    </source>
</evidence>
<dbReference type="InterPro" id="IPR000387">
    <property type="entry name" value="Tyr_Pase_dom"/>
</dbReference>
<feature type="domain" description="Tyrosine-protein phosphatase" evidence="13">
    <location>
        <begin position="1"/>
        <end position="134"/>
    </location>
</feature>
<dbReference type="Pfam" id="PF22785">
    <property type="entry name" value="Tc-R-P"/>
    <property type="match status" value="1"/>
</dbReference>
<keyword evidence="11" id="KW-0469">Meiosis</keyword>
<comment type="similarity">
    <text evidence="3">Belongs to the protein-tyrosine phosphatase family. Non-receptor class CDC14 subfamily.</text>
</comment>
<dbReference type="GO" id="GO:0005737">
    <property type="term" value="C:cytoplasm"/>
    <property type="evidence" value="ECO:0007669"/>
    <property type="project" value="UniProtKB-SubCell"/>
</dbReference>
<dbReference type="GO" id="GO:0007096">
    <property type="term" value="P:regulation of exit from mitosis"/>
    <property type="evidence" value="ECO:0007669"/>
    <property type="project" value="UniProtKB-ARBA"/>
</dbReference>
<dbReference type="PROSITE" id="PS50054">
    <property type="entry name" value="TYR_PHOSPHATASE_DUAL"/>
    <property type="match status" value="1"/>
</dbReference>
<dbReference type="FunFam" id="3.90.190.10:FF:000038">
    <property type="entry name" value="Tyrosine-protein phosphatase CDC14"/>
    <property type="match status" value="1"/>
</dbReference>
<proteinExistence type="inferred from homology"/>
<evidence type="ECO:0000256" key="2">
    <source>
        <dbReference type="ARBA" id="ARBA00004496"/>
    </source>
</evidence>
<dbReference type="AlphaFoldDB" id="A0A8H7ZU40"/>
<evidence type="ECO:0000256" key="8">
    <source>
        <dbReference type="ARBA" id="ARBA00022776"/>
    </source>
</evidence>
<keyword evidence="16" id="KW-1185">Reference proteome</keyword>
<reference evidence="15 16" key="1">
    <citation type="journal article" name="Sci. Rep.">
        <title>Genome-scale phylogenetic analyses confirm Olpidium as the closest living zoosporic fungus to the non-flagellated, terrestrial fungi.</title>
        <authorList>
            <person name="Chang Y."/>
            <person name="Rochon D."/>
            <person name="Sekimoto S."/>
            <person name="Wang Y."/>
            <person name="Chovatia M."/>
            <person name="Sandor L."/>
            <person name="Salamov A."/>
            <person name="Grigoriev I.V."/>
            <person name="Stajich J.E."/>
            <person name="Spatafora J.W."/>
        </authorList>
    </citation>
    <scope>NUCLEOTIDE SEQUENCE [LARGE SCALE GENOMIC DNA]</scope>
    <source>
        <strain evidence="15">S191</strain>
    </source>
</reference>
<organism evidence="15 16">
    <name type="scientific">Olpidium bornovanus</name>
    <dbReference type="NCBI Taxonomy" id="278681"/>
    <lineage>
        <taxon>Eukaryota</taxon>
        <taxon>Fungi</taxon>
        <taxon>Fungi incertae sedis</taxon>
        <taxon>Olpidiomycota</taxon>
        <taxon>Olpidiomycotina</taxon>
        <taxon>Olpidiomycetes</taxon>
        <taxon>Olpidiales</taxon>
        <taxon>Olpidiaceae</taxon>
        <taxon>Olpidium</taxon>
    </lineage>
</organism>
<dbReference type="GO" id="GO:0000278">
    <property type="term" value="P:mitotic cell cycle"/>
    <property type="evidence" value="ECO:0007669"/>
    <property type="project" value="UniProtKB-ARBA"/>
</dbReference>
<dbReference type="Proteomes" id="UP000673691">
    <property type="component" value="Unassembled WGS sequence"/>
</dbReference>
<dbReference type="SMART" id="SM00404">
    <property type="entry name" value="PTPc_motif"/>
    <property type="match status" value="1"/>
</dbReference>
<evidence type="ECO:0000256" key="9">
    <source>
        <dbReference type="ARBA" id="ARBA00022801"/>
    </source>
</evidence>
<dbReference type="InterPro" id="IPR016130">
    <property type="entry name" value="Tyr_Pase_AS"/>
</dbReference>
<keyword evidence="8" id="KW-0498">Mitosis</keyword>
<dbReference type="InterPro" id="IPR003595">
    <property type="entry name" value="Tyr_Pase_cat"/>
</dbReference>
<evidence type="ECO:0000256" key="5">
    <source>
        <dbReference type="ARBA" id="ARBA00022490"/>
    </source>
</evidence>
<dbReference type="PANTHER" id="PTHR23339">
    <property type="entry name" value="TYROSINE SPECIFIC PROTEIN PHOSPHATASE AND DUAL SPECIFICITY PROTEIN PHOSPHATASE"/>
    <property type="match status" value="1"/>
</dbReference>
<dbReference type="EMBL" id="JAEFCI010006867">
    <property type="protein sequence ID" value="KAG5459421.1"/>
    <property type="molecule type" value="Genomic_DNA"/>
</dbReference>
<evidence type="ECO:0000256" key="7">
    <source>
        <dbReference type="ARBA" id="ARBA00022618"/>
    </source>
</evidence>
<evidence type="ECO:0000313" key="16">
    <source>
        <dbReference type="Proteomes" id="UP000673691"/>
    </source>
</evidence>
<evidence type="ECO:0000256" key="1">
    <source>
        <dbReference type="ARBA" id="ARBA00004123"/>
    </source>
</evidence>
<dbReference type="PROSITE" id="PS00383">
    <property type="entry name" value="TYR_PHOSPHATASE_1"/>
    <property type="match status" value="1"/>
</dbReference>
<dbReference type="Gene3D" id="3.90.190.10">
    <property type="entry name" value="Protein tyrosine phosphatase superfamily"/>
    <property type="match status" value="1"/>
</dbReference>
<evidence type="ECO:0000256" key="12">
    <source>
        <dbReference type="ARBA" id="ARBA00023306"/>
    </source>
</evidence>
<keyword evidence="10" id="KW-0539">Nucleus</keyword>
<accession>A0A8H7ZU40</accession>
<dbReference type="InterPro" id="IPR020422">
    <property type="entry name" value="TYR_PHOSPHATASE_DUAL_dom"/>
</dbReference>
<keyword evidence="9" id="KW-0378">Hydrolase</keyword>
<evidence type="ECO:0000259" key="13">
    <source>
        <dbReference type="PROSITE" id="PS50054"/>
    </source>
</evidence>
<evidence type="ECO:0000256" key="6">
    <source>
        <dbReference type="ARBA" id="ARBA00022553"/>
    </source>
</evidence>
<dbReference type="OrthoDB" id="5632at2759"/>
<dbReference type="GO" id="GO:0032954">
    <property type="term" value="P:regulation of cytokinetic process"/>
    <property type="evidence" value="ECO:0007669"/>
    <property type="project" value="UniProtKB-ARBA"/>
</dbReference>
<dbReference type="GO" id="GO:0004725">
    <property type="term" value="F:protein tyrosine phosphatase activity"/>
    <property type="evidence" value="ECO:0007669"/>
    <property type="project" value="UniProtKB-EC"/>
</dbReference>
<keyword evidence="7" id="KW-0132">Cell division</keyword>
<dbReference type="EC" id="3.1.3.48" evidence="4"/>
<keyword evidence="12" id="KW-0131">Cell cycle</keyword>
<evidence type="ECO:0000256" key="3">
    <source>
        <dbReference type="ARBA" id="ARBA00007315"/>
    </source>
</evidence>
<dbReference type="InterPro" id="IPR029021">
    <property type="entry name" value="Prot-tyrosine_phosphatase-like"/>
</dbReference>
<keyword evidence="6" id="KW-0597">Phosphoprotein</keyword>
<evidence type="ECO:0000256" key="11">
    <source>
        <dbReference type="ARBA" id="ARBA00023254"/>
    </source>
</evidence>
<sequence length="134" mass="15119">MAARFSNTFESVVRYFKEHGVTLTLRLNNKLYDRRKFLDAGIDHMELYFPDGSCPSDQILQKFLDIADNQPGVIAVHCKAGLGRTGTLIGAWFMKEYKFTAAEVIAFLRVLRPGSVVGPQQNYMQTCVSQSCFT</sequence>
<dbReference type="SUPFAM" id="SSF52799">
    <property type="entry name" value="(Phosphotyrosine protein) phosphatases II"/>
    <property type="match status" value="1"/>
</dbReference>
<dbReference type="PROSITE" id="PS50056">
    <property type="entry name" value="TYR_PHOSPHATASE_2"/>
    <property type="match status" value="1"/>
</dbReference>
<evidence type="ECO:0000313" key="15">
    <source>
        <dbReference type="EMBL" id="KAG5459421.1"/>
    </source>
</evidence>
<protein>
    <recommendedName>
        <fullName evidence="4">protein-tyrosine-phosphatase</fullName>
        <ecNumber evidence="4">3.1.3.48</ecNumber>
    </recommendedName>
</protein>
<dbReference type="GO" id="GO:0005815">
    <property type="term" value="C:microtubule organizing center"/>
    <property type="evidence" value="ECO:0007669"/>
    <property type="project" value="UniProtKB-ARBA"/>
</dbReference>
<gene>
    <name evidence="15" type="ORF">BJ554DRAFT_178</name>
</gene>
<feature type="domain" description="Tyrosine specific protein phosphatases" evidence="14">
    <location>
        <begin position="61"/>
        <end position="123"/>
    </location>
</feature>
<comment type="subcellular location">
    <subcellularLocation>
        <location evidence="2">Cytoplasm</location>
    </subcellularLocation>
    <subcellularLocation>
        <location evidence="1">Nucleus</location>
    </subcellularLocation>
</comment>
<name>A0A8H7ZU40_9FUNG</name>
<dbReference type="GO" id="GO:0051301">
    <property type="term" value="P:cell division"/>
    <property type="evidence" value="ECO:0007669"/>
    <property type="project" value="UniProtKB-KW"/>
</dbReference>
<dbReference type="GO" id="GO:0051321">
    <property type="term" value="P:meiotic cell cycle"/>
    <property type="evidence" value="ECO:0007669"/>
    <property type="project" value="UniProtKB-KW"/>
</dbReference>
<dbReference type="GO" id="GO:0031981">
    <property type="term" value="C:nuclear lumen"/>
    <property type="evidence" value="ECO:0007669"/>
    <property type="project" value="UniProtKB-ARBA"/>
</dbReference>